<keyword evidence="2" id="KW-1185">Reference proteome</keyword>
<dbReference type="Proteomes" id="UP000275394">
    <property type="component" value="Unassembled WGS sequence"/>
</dbReference>
<protein>
    <recommendedName>
        <fullName evidence="3">SnoaL-like protein</fullName>
    </recommendedName>
</protein>
<dbReference type="SUPFAM" id="SSF54427">
    <property type="entry name" value="NTF2-like"/>
    <property type="match status" value="1"/>
</dbReference>
<proteinExistence type="predicted"/>
<name>A0A3N2DYT8_9GAMM</name>
<evidence type="ECO:0000313" key="1">
    <source>
        <dbReference type="EMBL" id="ROS05030.1"/>
    </source>
</evidence>
<dbReference type="EMBL" id="RKHR01000003">
    <property type="protein sequence ID" value="ROS05030.1"/>
    <property type="molecule type" value="Genomic_DNA"/>
</dbReference>
<dbReference type="Gene3D" id="3.10.450.50">
    <property type="match status" value="1"/>
</dbReference>
<evidence type="ECO:0008006" key="3">
    <source>
        <dbReference type="Google" id="ProtNLM"/>
    </source>
</evidence>
<accession>A0A3N2DYT8</accession>
<dbReference type="AlphaFoldDB" id="A0A3N2DYT8"/>
<evidence type="ECO:0000313" key="2">
    <source>
        <dbReference type="Proteomes" id="UP000275394"/>
    </source>
</evidence>
<comment type="caution">
    <text evidence="1">The sequence shown here is derived from an EMBL/GenBank/DDBJ whole genome shotgun (WGS) entry which is preliminary data.</text>
</comment>
<dbReference type="RefSeq" id="WP_123710977.1">
    <property type="nucleotide sequence ID" value="NZ_RKHR01000003.1"/>
</dbReference>
<sequence length="287" mass="31703">MQHYTTEQKLAVVQASPKAVAEHDRRAWLALFADYNIVEDPVGSRPHISGVFDRRDGRRGKGPLGRFYDSFIAPNTIRFDVRRDIVNGDTVIRDLNIEITMSKRVVVSVPMHLSYQLCEQGGELKISRLAAHWEILPMVIQACSFGLDSLSTMTKMGIRLLRNMGFSGMCGFMSGVRGIGHNGKVLVDELFSALNSQNANHLQLLVDSEQSGPCFIGADGVAMSSSHFVLKHPGRFSVDKVLCSGYSCSASFEYHDGERSLPGVMIAECCRHTGKITAARFYVDNAE</sequence>
<dbReference type="OrthoDB" id="5735022at2"/>
<organism evidence="1 2">
    <name type="scientific">Sinobacterium caligoides</name>
    <dbReference type="NCBI Taxonomy" id="933926"/>
    <lineage>
        <taxon>Bacteria</taxon>
        <taxon>Pseudomonadati</taxon>
        <taxon>Pseudomonadota</taxon>
        <taxon>Gammaproteobacteria</taxon>
        <taxon>Cellvibrionales</taxon>
        <taxon>Spongiibacteraceae</taxon>
        <taxon>Sinobacterium</taxon>
    </lineage>
</organism>
<gene>
    <name evidence="1" type="ORF">EDC56_0552</name>
</gene>
<reference evidence="1 2" key="1">
    <citation type="submission" date="2018-11" db="EMBL/GenBank/DDBJ databases">
        <title>Genomic Encyclopedia of Type Strains, Phase IV (KMG-IV): sequencing the most valuable type-strain genomes for metagenomic binning, comparative biology and taxonomic classification.</title>
        <authorList>
            <person name="Goeker M."/>
        </authorList>
    </citation>
    <scope>NUCLEOTIDE SEQUENCE [LARGE SCALE GENOMIC DNA]</scope>
    <source>
        <strain evidence="1 2">DSM 100316</strain>
    </source>
</reference>
<dbReference type="InterPro" id="IPR032710">
    <property type="entry name" value="NTF2-like_dom_sf"/>
</dbReference>